<feature type="active site" description="Proton acceptor; for processing activity" evidence="14">
    <location>
        <position position="239"/>
    </location>
</feature>
<comment type="pathway">
    <text evidence="1 13">Amine and polyamine biosynthesis; S-adenosylmethioninamine biosynthesis; S-adenosylmethioninamine from S-adenosyl-L-methionine: step 1/1.</text>
</comment>
<keyword evidence="7 13" id="KW-0620">Polyamine biosynthesis</keyword>
<feature type="binding site" evidence="15">
    <location>
        <position position="63"/>
    </location>
    <ligand>
        <name>substrate</name>
    </ligand>
</feature>
<dbReference type="InterPro" id="IPR018166">
    <property type="entry name" value="S-AdoMet_deCO2ase_CS"/>
</dbReference>
<dbReference type="InterPro" id="IPR001985">
    <property type="entry name" value="S-AdoMet_decarboxylase_euk"/>
</dbReference>
<feature type="binding site" evidence="15">
    <location>
        <position position="243"/>
    </location>
    <ligand>
        <name>substrate</name>
    </ligand>
</feature>
<keyword evidence="11 13" id="KW-0670">Pyruvate</keyword>
<dbReference type="PANTHER" id="PTHR11570">
    <property type="entry name" value="S-ADENOSYLMETHIONINE DECARBOXYLASE"/>
    <property type="match status" value="1"/>
</dbReference>
<evidence type="ECO:0000256" key="7">
    <source>
        <dbReference type="ARBA" id="ARBA00023115"/>
    </source>
</evidence>
<evidence type="ECO:0000256" key="6">
    <source>
        <dbReference type="ARBA" id="ARBA00023066"/>
    </source>
</evidence>
<dbReference type="OMA" id="TYFASHR"/>
<sequence>MGFEGFEKRLEVEFFIPSMLVDPDGLGLRSLSRNQLDELLSPAECTIVSELSNEHFHSYVLSESSLFVYPYKIILKTCGTTKLLKSIPVILNLAVGLHLEVSSCRYTRGSYIFPQEQQSPQGSFHEEVSYLNKYFGHLKSGGKAYVLEGAKDHKWHIYVASSYPGTADTSIYTLEMCMTELHRGKAAKFYKSSCDTAKEMTNTSGIGAILPKSQICDFMFDPCGYSMNGIEGTSLSTIHVTPEDGFSYASFECMGYDSETVDLPALIDRVLSCFKPAVFSVAIYASGSVKKRLGSWESTFCPNGYVCDGTIKEALPGESTVVYHTFTSGSGHAGHVSPISLADGVYVDYDGKGFPRCGGYDGRLNAWQIIDKEDYELKD</sequence>
<dbReference type="GO" id="GO:0005829">
    <property type="term" value="C:cytosol"/>
    <property type="evidence" value="ECO:0007669"/>
    <property type="project" value="TreeGrafter"/>
</dbReference>
<evidence type="ECO:0000256" key="3">
    <source>
        <dbReference type="ARBA" id="ARBA00022691"/>
    </source>
</evidence>
<dbReference type="Pfam" id="PF01536">
    <property type="entry name" value="SAM_decarbox"/>
    <property type="match status" value="1"/>
</dbReference>
<proteinExistence type="inferred from homology"/>
<dbReference type="PIRSF" id="PIRSF001355">
    <property type="entry name" value="S-AdenosylMet_decarboxylase"/>
    <property type="match status" value="1"/>
</dbReference>
<evidence type="ECO:0000256" key="2">
    <source>
        <dbReference type="ARBA" id="ARBA00008466"/>
    </source>
</evidence>
<dbReference type="GO" id="GO:0099402">
    <property type="term" value="P:plant organ development"/>
    <property type="evidence" value="ECO:0007669"/>
    <property type="project" value="UniProtKB-ARBA"/>
</dbReference>
<keyword evidence="8 13" id="KW-0865">Zymogen</keyword>
<dbReference type="EMBL" id="CM035412">
    <property type="protein sequence ID" value="KAH7433192.1"/>
    <property type="molecule type" value="Genomic_DNA"/>
</dbReference>
<keyword evidence="20" id="KW-1185">Reference proteome</keyword>
<evidence type="ECO:0000256" key="12">
    <source>
        <dbReference type="ARBA" id="ARBA00048112"/>
    </source>
</evidence>
<feature type="chain" id="PRO_5042321952" description="S-adenosylmethionine decarboxylase beta chain" evidence="18">
    <location>
        <begin position="1"/>
        <end position="63"/>
    </location>
</feature>
<dbReference type="OrthoDB" id="1068353at2759"/>
<dbReference type="GO" id="GO:0006597">
    <property type="term" value="P:spermine biosynthetic process"/>
    <property type="evidence" value="ECO:0007669"/>
    <property type="project" value="InterPro"/>
</dbReference>
<dbReference type="PROSITE" id="PS01336">
    <property type="entry name" value="ADOMETDC"/>
    <property type="match status" value="1"/>
</dbReference>
<dbReference type="FunFam" id="3.30.360.50:FF:000001">
    <property type="entry name" value="S-adenosylmethionine decarboxylase proenzyme"/>
    <property type="match status" value="1"/>
</dbReference>
<dbReference type="Gene3D" id="3.60.90.10">
    <property type="entry name" value="S-adenosylmethionine decarboxylase"/>
    <property type="match status" value="1"/>
</dbReference>
<comment type="cofactor">
    <cofactor evidence="13">
        <name>pyruvate</name>
        <dbReference type="ChEBI" id="CHEBI:15361"/>
    </cofactor>
    <text evidence="13">Binds 1 pyruvoyl group covalently per subunit.</text>
</comment>
<keyword evidence="6 13" id="KW-0745">Spermidine biosynthesis</keyword>
<feature type="chain" id="PRO_5042321951" description="S-adenosylmethionine decarboxylase alpha chain" evidence="18">
    <location>
        <begin position="64"/>
        <end position="379"/>
    </location>
</feature>
<dbReference type="AlphaFoldDB" id="A0A8T2UCP6"/>
<evidence type="ECO:0000256" key="14">
    <source>
        <dbReference type="PIRSR" id="PIRSR001355-1"/>
    </source>
</evidence>
<evidence type="ECO:0000313" key="20">
    <source>
        <dbReference type="Proteomes" id="UP000825935"/>
    </source>
</evidence>
<evidence type="ECO:0000256" key="17">
    <source>
        <dbReference type="PIRSR" id="PIRSR001355-4"/>
    </source>
</evidence>
<evidence type="ECO:0000256" key="8">
    <source>
        <dbReference type="ARBA" id="ARBA00023145"/>
    </source>
</evidence>
<dbReference type="PANTHER" id="PTHR11570:SF0">
    <property type="entry name" value="S-ADENOSYLMETHIONINE DECARBOXYLASE PROENZYME"/>
    <property type="match status" value="1"/>
</dbReference>
<dbReference type="Proteomes" id="UP000825935">
    <property type="component" value="Chromosome 7"/>
</dbReference>
<dbReference type="GO" id="GO:0004014">
    <property type="term" value="F:adenosylmethionine decarboxylase activity"/>
    <property type="evidence" value="ECO:0007669"/>
    <property type="project" value="UniProtKB-EC"/>
</dbReference>
<evidence type="ECO:0000313" key="19">
    <source>
        <dbReference type="EMBL" id="KAH7433192.1"/>
    </source>
</evidence>
<evidence type="ECO:0000256" key="16">
    <source>
        <dbReference type="PIRSR" id="PIRSR001355-3"/>
    </source>
</evidence>
<name>A0A8T2UCP6_CERRI</name>
<keyword evidence="4 13" id="KW-0210">Decarboxylase</keyword>
<feature type="active site" description="Schiff-base intermediate with substrate; via pyruvic acid" evidence="14">
    <location>
        <position position="64"/>
    </location>
</feature>
<feature type="binding site" evidence="15">
    <location>
        <position position="220"/>
    </location>
    <ligand>
        <name>substrate</name>
    </ligand>
</feature>
<dbReference type="InterPro" id="IPR048283">
    <property type="entry name" value="AdoMetDC-like"/>
</dbReference>
<evidence type="ECO:0000256" key="13">
    <source>
        <dbReference type="PIRNR" id="PIRNR001355"/>
    </source>
</evidence>
<dbReference type="SUPFAM" id="SSF56276">
    <property type="entry name" value="S-adenosylmethionine decarboxylase"/>
    <property type="match status" value="1"/>
</dbReference>
<evidence type="ECO:0000256" key="18">
    <source>
        <dbReference type="PIRSR" id="PIRSR001355-5"/>
    </source>
</evidence>
<feature type="site" description="Cleavage (non-hydrolytic); by autolysis" evidence="17">
    <location>
        <begin position="63"/>
        <end position="64"/>
    </location>
</feature>
<evidence type="ECO:0000256" key="5">
    <source>
        <dbReference type="ARBA" id="ARBA00022813"/>
    </source>
</evidence>
<dbReference type="InterPro" id="IPR016067">
    <property type="entry name" value="S-AdoMet_deCO2ase_core"/>
</dbReference>
<comment type="similarity">
    <text evidence="2 13">Belongs to the eukaryotic AdoMetDC family.</text>
</comment>
<evidence type="ECO:0000256" key="1">
    <source>
        <dbReference type="ARBA" id="ARBA00004911"/>
    </source>
</evidence>
<comment type="caution">
    <text evidence="19">The sequence shown here is derived from an EMBL/GenBank/DDBJ whole genome shotgun (WGS) entry which is preliminary data.</text>
</comment>
<comment type="catalytic activity">
    <reaction evidence="12 13">
        <text>S-adenosyl-L-methionine + H(+) = S-adenosyl 3-(methylsulfanyl)propylamine + CO2</text>
        <dbReference type="Rhea" id="RHEA:15981"/>
        <dbReference type="ChEBI" id="CHEBI:15378"/>
        <dbReference type="ChEBI" id="CHEBI:16526"/>
        <dbReference type="ChEBI" id="CHEBI:57443"/>
        <dbReference type="ChEBI" id="CHEBI:59789"/>
        <dbReference type="EC" id="4.1.1.50"/>
    </reaction>
</comment>
<evidence type="ECO:0000256" key="15">
    <source>
        <dbReference type="PIRSR" id="PIRSR001355-2"/>
    </source>
</evidence>
<gene>
    <name evidence="19" type="ORF">KP509_07G058600</name>
</gene>
<dbReference type="NCBIfam" id="TIGR00535">
    <property type="entry name" value="SAM_DCase"/>
    <property type="match status" value="1"/>
</dbReference>
<dbReference type="GO" id="GO:0008295">
    <property type="term" value="P:spermidine biosynthetic process"/>
    <property type="evidence" value="ECO:0007669"/>
    <property type="project" value="UniProtKB-KW"/>
</dbReference>
<dbReference type="Gene3D" id="3.30.360.50">
    <property type="entry name" value="S-adenosylmethionine decarboxylase"/>
    <property type="match status" value="1"/>
</dbReference>
<organism evidence="19 20">
    <name type="scientific">Ceratopteris richardii</name>
    <name type="common">Triangle waterfern</name>
    <dbReference type="NCBI Taxonomy" id="49495"/>
    <lineage>
        <taxon>Eukaryota</taxon>
        <taxon>Viridiplantae</taxon>
        <taxon>Streptophyta</taxon>
        <taxon>Embryophyta</taxon>
        <taxon>Tracheophyta</taxon>
        <taxon>Polypodiopsida</taxon>
        <taxon>Polypodiidae</taxon>
        <taxon>Polypodiales</taxon>
        <taxon>Pteridineae</taxon>
        <taxon>Pteridaceae</taxon>
        <taxon>Parkerioideae</taxon>
        <taxon>Ceratopteris</taxon>
    </lineage>
</organism>
<feature type="active site" description="Proton acceptor; for processing activity" evidence="14">
    <location>
        <position position="226"/>
    </location>
</feature>
<feature type="active site" description="Proton donor; for catalytic activity" evidence="14">
    <location>
        <position position="78"/>
    </location>
</feature>
<keyword evidence="5 17" id="KW-0068">Autocatalytic cleavage</keyword>
<keyword evidence="3 13" id="KW-0949">S-adenosyl-L-methionine</keyword>
<keyword evidence="10 13" id="KW-0704">Schiff base</keyword>
<evidence type="ECO:0000256" key="11">
    <source>
        <dbReference type="ARBA" id="ARBA00023317"/>
    </source>
</evidence>
<dbReference type="FunFam" id="3.60.90.10:FF:000002">
    <property type="entry name" value="S-adenosylmethionine decarboxylase proenzyme"/>
    <property type="match status" value="1"/>
</dbReference>
<feature type="binding site" evidence="15">
    <location>
        <position position="3"/>
    </location>
    <ligand>
        <name>substrate</name>
    </ligand>
</feature>
<evidence type="ECO:0000256" key="9">
    <source>
        <dbReference type="ARBA" id="ARBA00023239"/>
    </source>
</evidence>
<feature type="modified residue" description="Pyruvic acid (Ser); by autocatalysis" evidence="16">
    <location>
        <position position="64"/>
    </location>
</feature>
<reference evidence="19" key="1">
    <citation type="submission" date="2021-08" db="EMBL/GenBank/DDBJ databases">
        <title>WGS assembly of Ceratopteris richardii.</title>
        <authorList>
            <person name="Marchant D.B."/>
            <person name="Chen G."/>
            <person name="Jenkins J."/>
            <person name="Shu S."/>
            <person name="Leebens-Mack J."/>
            <person name="Grimwood J."/>
            <person name="Schmutz J."/>
            <person name="Soltis P."/>
            <person name="Soltis D."/>
            <person name="Chen Z.-H."/>
        </authorList>
    </citation>
    <scope>NUCLEOTIDE SEQUENCE</scope>
    <source>
        <strain evidence="19">Whitten #5841</strain>
        <tissue evidence="19">Leaf</tissue>
    </source>
</reference>
<keyword evidence="9 13" id="KW-0456">Lyase</keyword>
<dbReference type="EC" id="4.1.1.50" evidence="13"/>
<evidence type="ECO:0000256" key="4">
    <source>
        <dbReference type="ARBA" id="ARBA00022793"/>
    </source>
</evidence>
<protein>
    <recommendedName>
        <fullName evidence="13">S-adenosylmethionine decarboxylase proenzyme</fullName>
        <ecNumber evidence="13">4.1.1.50</ecNumber>
    </recommendedName>
</protein>
<accession>A0A8T2UCP6</accession>
<evidence type="ECO:0000256" key="10">
    <source>
        <dbReference type="ARBA" id="ARBA00023270"/>
    </source>
</evidence>